<dbReference type="Gene3D" id="3.40.50.720">
    <property type="entry name" value="NAD(P)-binding Rossmann-like Domain"/>
    <property type="match status" value="1"/>
</dbReference>
<dbReference type="AlphaFoldDB" id="A9KIY8"/>
<dbReference type="InterPro" id="IPR055170">
    <property type="entry name" value="GFO_IDH_MocA-like_dom"/>
</dbReference>
<accession>A9KIY8</accession>
<evidence type="ECO:0000313" key="5">
    <source>
        <dbReference type="Proteomes" id="UP000000370"/>
    </source>
</evidence>
<dbReference type="Proteomes" id="UP000000370">
    <property type="component" value="Chromosome"/>
</dbReference>
<protein>
    <submittedName>
        <fullName evidence="4">Oxidoreductase domain protein</fullName>
    </submittedName>
</protein>
<dbReference type="Gene3D" id="3.30.360.10">
    <property type="entry name" value="Dihydrodipicolinate Reductase, domain 2"/>
    <property type="match status" value="1"/>
</dbReference>
<dbReference type="HOGENOM" id="CLU_052964_0_0_9"/>
<dbReference type="SUPFAM" id="SSF51735">
    <property type="entry name" value="NAD(P)-binding Rossmann-fold domains"/>
    <property type="match status" value="1"/>
</dbReference>
<dbReference type="EMBL" id="CP000885">
    <property type="protein sequence ID" value="ABX40987.1"/>
    <property type="molecule type" value="Genomic_DNA"/>
</dbReference>
<reference evidence="5" key="1">
    <citation type="submission" date="2007-11" db="EMBL/GenBank/DDBJ databases">
        <title>Complete genome sequence of Clostridium phytofermentans ISDg.</title>
        <authorList>
            <person name="Leschine S.B."/>
            <person name="Warnick T.A."/>
            <person name="Blanchard J.L."/>
            <person name="Schnell D.J."/>
            <person name="Petit E.L."/>
            <person name="LaTouf W.G."/>
            <person name="Copeland A."/>
            <person name="Lucas S."/>
            <person name="Lapidus A."/>
            <person name="Barry K."/>
            <person name="Glavina del Rio T."/>
            <person name="Dalin E."/>
            <person name="Tice H."/>
            <person name="Pitluck S."/>
            <person name="Kiss H."/>
            <person name="Brettin T."/>
            <person name="Bruce D."/>
            <person name="Detter J.C."/>
            <person name="Han C."/>
            <person name="Kuske C."/>
            <person name="Schmutz J."/>
            <person name="Larimer F."/>
            <person name="Land M."/>
            <person name="Hauser L."/>
            <person name="Kyrpides N."/>
            <person name="Kim E.A."/>
            <person name="Richardson P."/>
        </authorList>
    </citation>
    <scope>NUCLEOTIDE SEQUENCE [LARGE SCALE GENOMIC DNA]</scope>
    <source>
        <strain evidence="5">ATCC 700394 / DSM 18823 / ISDg</strain>
    </source>
</reference>
<dbReference type="KEGG" id="cpy:Cphy_0600"/>
<dbReference type="InterPro" id="IPR000683">
    <property type="entry name" value="Gfo/Idh/MocA-like_OxRdtase_N"/>
</dbReference>
<evidence type="ECO:0000256" key="1">
    <source>
        <dbReference type="ARBA" id="ARBA00023002"/>
    </source>
</evidence>
<feature type="domain" description="GFO/IDH/MocA-like oxidoreductase" evidence="3">
    <location>
        <begin position="157"/>
        <end position="283"/>
    </location>
</feature>
<gene>
    <name evidence="4" type="ordered locus">Cphy_0600</name>
</gene>
<dbReference type="Pfam" id="PF22725">
    <property type="entry name" value="GFO_IDH_MocA_C3"/>
    <property type="match status" value="1"/>
</dbReference>
<dbReference type="PANTHER" id="PTHR43818">
    <property type="entry name" value="BCDNA.GH03377"/>
    <property type="match status" value="1"/>
</dbReference>
<evidence type="ECO:0000259" key="3">
    <source>
        <dbReference type="Pfam" id="PF22725"/>
    </source>
</evidence>
<dbReference type="GO" id="GO:0016491">
    <property type="term" value="F:oxidoreductase activity"/>
    <property type="evidence" value="ECO:0007669"/>
    <property type="project" value="UniProtKB-KW"/>
</dbReference>
<proteinExistence type="predicted"/>
<dbReference type="PANTHER" id="PTHR43818:SF11">
    <property type="entry name" value="BCDNA.GH03377"/>
    <property type="match status" value="1"/>
</dbReference>
<feature type="domain" description="Gfo/Idh/MocA-like oxidoreductase N-terminal" evidence="2">
    <location>
        <begin position="26"/>
        <end position="144"/>
    </location>
</feature>
<evidence type="ECO:0000259" key="2">
    <source>
        <dbReference type="Pfam" id="PF01408"/>
    </source>
</evidence>
<dbReference type="InterPro" id="IPR036291">
    <property type="entry name" value="NAD(P)-bd_dom_sf"/>
</dbReference>
<keyword evidence="1" id="KW-0560">Oxidoreductase</keyword>
<dbReference type="eggNOG" id="COG0673">
    <property type="taxonomic scope" value="Bacteria"/>
</dbReference>
<keyword evidence="5" id="KW-1185">Reference proteome</keyword>
<dbReference type="SUPFAM" id="SSF55347">
    <property type="entry name" value="Glyceraldehyde-3-phosphate dehydrogenase-like, C-terminal domain"/>
    <property type="match status" value="1"/>
</dbReference>
<dbReference type="InterPro" id="IPR050463">
    <property type="entry name" value="Gfo/Idh/MocA_oxidrdct_glycsds"/>
</dbReference>
<evidence type="ECO:0000313" key="4">
    <source>
        <dbReference type="EMBL" id="ABX40987.1"/>
    </source>
</evidence>
<dbReference type="GO" id="GO:0000166">
    <property type="term" value="F:nucleotide binding"/>
    <property type="evidence" value="ECO:0007669"/>
    <property type="project" value="InterPro"/>
</dbReference>
<dbReference type="Pfam" id="PF01408">
    <property type="entry name" value="GFO_IDH_MocA"/>
    <property type="match status" value="1"/>
</dbReference>
<name>A9KIY8_LACP7</name>
<sequence>MQKMDGMNYAPISQGEVNVVCKEGEFNFGVIGLDHGHIYAMCNGLTEAGATLLVVYDKDKDKIKEFLTRFPQAVVAESEEDILNDSRIQLIASAIKPCERLRLGISVMEKGKDYFVDKPGILTLQELHQAENYCQKTGKKYAIYFGERIHVEGAVFAQQMIESGKIGRVLQVTILAPHRLNKGSRPDWFFEKDENGGIITDIGSHQIEQFLCYSGADSAKVTHSTIANYANKDKPNFYDFGEGNLLADNGATCYFRVDWFTPDGLGAWGDGRVFIIGTEGTIEVRKYIDVANSPNGDNVYLVNKDGEYKYEVTGKVGFIFFGEFILDCINRTEKAITQKHTFEAMRVAIEAQEKAEMIPTTI</sequence>
<dbReference type="STRING" id="357809.Cphy_0600"/>
<organism evidence="4 5">
    <name type="scientific">Lachnoclostridium phytofermentans (strain ATCC 700394 / DSM 18823 / ISDg)</name>
    <name type="common">Clostridium phytofermentans</name>
    <dbReference type="NCBI Taxonomy" id="357809"/>
    <lineage>
        <taxon>Bacteria</taxon>
        <taxon>Bacillati</taxon>
        <taxon>Bacillota</taxon>
        <taxon>Clostridia</taxon>
        <taxon>Lachnospirales</taxon>
        <taxon>Lachnospiraceae</taxon>
    </lineage>
</organism>